<feature type="domain" description="Endonuclease/exonuclease/phosphatase" evidence="1">
    <location>
        <begin position="16"/>
        <end position="196"/>
    </location>
</feature>
<dbReference type="InterPro" id="IPR050410">
    <property type="entry name" value="CCR4/nocturin_mRNA_transcr"/>
</dbReference>
<dbReference type="AlphaFoldDB" id="A0AAV7Z6R0"/>
<dbReference type="GO" id="GO:0000175">
    <property type="term" value="F:3'-5'-RNA exonuclease activity"/>
    <property type="evidence" value="ECO:0007669"/>
    <property type="project" value="TreeGrafter"/>
</dbReference>
<dbReference type="Proteomes" id="UP001146793">
    <property type="component" value="Unassembled WGS sequence"/>
</dbReference>
<organism evidence="2 3">
    <name type="scientific">Anaeramoeba flamelloides</name>
    <dbReference type="NCBI Taxonomy" id="1746091"/>
    <lineage>
        <taxon>Eukaryota</taxon>
        <taxon>Metamonada</taxon>
        <taxon>Anaeramoebidae</taxon>
        <taxon>Anaeramoeba</taxon>
    </lineage>
</organism>
<reference evidence="2" key="1">
    <citation type="submission" date="2022-08" db="EMBL/GenBank/DDBJ databases">
        <title>Novel sulphate-reducing endosymbionts in the free-living metamonad Anaeramoeba.</title>
        <authorList>
            <person name="Jerlstrom-Hultqvist J."/>
            <person name="Cepicka I."/>
            <person name="Gallot-Lavallee L."/>
            <person name="Salas-Leiva D."/>
            <person name="Curtis B.A."/>
            <person name="Zahonova K."/>
            <person name="Pipaliya S."/>
            <person name="Dacks J."/>
            <person name="Roger A.J."/>
        </authorList>
    </citation>
    <scope>NUCLEOTIDE SEQUENCE</scope>
    <source>
        <strain evidence="2">Busselton2</strain>
    </source>
</reference>
<comment type="caution">
    <text evidence="2">The sequence shown here is derived from an EMBL/GenBank/DDBJ whole genome shotgun (WGS) entry which is preliminary data.</text>
</comment>
<dbReference type="Gene3D" id="3.60.10.10">
    <property type="entry name" value="Endonuclease/exonuclease/phosphatase"/>
    <property type="match status" value="1"/>
</dbReference>
<sequence>MKPKISQKHKSLKVTTFNILAPCYKRLSLGRESSKPNLWKSRQTNILDLLSSTKSDILCLQEIWFDPFFLKETKEKFSGYQGIEVRRPNRMDGLGIFVKKSTYNLVDFESLTLNGQGYRVALLAHVQSKSDSSMQFLVVNTHLTFPHSKLELKLRLWQVKKITKWVKKTNSSKNLPVIFAGDFNLIHDSVYRYVKNQGFESCFEKANKREPYVTHQNHRSEQVCTDFIFLKTNKSCKTKCTKTQSYLLPKGFPDEKFPKEFCMSDHRPLVSSLSFEQKNN</sequence>
<dbReference type="EMBL" id="JANTQA010000033">
    <property type="protein sequence ID" value="KAJ3437787.1"/>
    <property type="molecule type" value="Genomic_DNA"/>
</dbReference>
<evidence type="ECO:0000313" key="3">
    <source>
        <dbReference type="Proteomes" id="UP001146793"/>
    </source>
</evidence>
<dbReference type="SUPFAM" id="SSF56219">
    <property type="entry name" value="DNase I-like"/>
    <property type="match status" value="1"/>
</dbReference>
<proteinExistence type="predicted"/>
<dbReference type="InterPro" id="IPR005135">
    <property type="entry name" value="Endo/exonuclease/phosphatase"/>
</dbReference>
<protein>
    <recommendedName>
        <fullName evidence="1">Endonuclease/exonuclease/phosphatase domain-containing protein</fullName>
    </recommendedName>
</protein>
<dbReference type="Pfam" id="PF03372">
    <property type="entry name" value="Exo_endo_phos"/>
    <property type="match status" value="1"/>
</dbReference>
<accession>A0AAV7Z6R0</accession>
<dbReference type="PANTHER" id="PTHR12121:SF31">
    <property type="entry name" value="FAMILY PROTEIN, PUTATIVE, EXPRESSED-RELATED"/>
    <property type="match status" value="1"/>
</dbReference>
<gene>
    <name evidence="2" type="ORF">M0812_16956</name>
</gene>
<evidence type="ECO:0000313" key="2">
    <source>
        <dbReference type="EMBL" id="KAJ3437787.1"/>
    </source>
</evidence>
<dbReference type="PANTHER" id="PTHR12121">
    <property type="entry name" value="CARBON CATABOLITE REPRESSOR PROTEIN 4"/>
    <property type="match status" value="1"/>
</dbReference>
<name>A0AAV7Z6R0_9EUKA</name>
<evidence type="ECO:0000259" key="1">
    <source>
        <dbReference type="Pfam" id="PF03372"/>
    </source>
</evidence>
<dbReference type="InterPro" id="IPR036691">
    <property type="entry name" value="Endo/exonu/phosph_ase_sf"/>
</dbReference>